<evidence type="ECO:0000256" key="1">
    <source>
        <dbReference type="SAM" id="Coils"/>
    </source>
</evidence>
<dbReference type="RefSeq" id="WP_068959833.1">
    <property type="nucleotide sequence ID" value="NZ_CAJTAP010000008.1"/>
</dbReference>
<dbReference type="GeneID" id="65535387"/>
<dbReference type="Pfam" id="PF19904">
    <property type="entry name" value="DUF6377"/>
    <property type="match status" value="1"/>
</dbReference>
<accession>A0A1B1S6L0</accession>
<dbReference type="InterPro" id="IPR045957">
    <property type="entry name" value="DUF6377"/>
</dbReference>
<keyword evidence="1" id="KW-0175">Coiled coil</keyword>
<keyword evidence="2" id="KW-0812">Transmembrane</keyword>
<feature type="domain" description="DUF6377" evidence="3">
    <location>
        <begin position="241"/>
        <end position="463"/>
    </location>
</feature>
<keyword evidence="2" id="KW-1133">Transmembrane helix</keyword>
<name>A0A1B1S6L0_9BACT</name>
<accession>A0A1Z2XF80</accession>
<proteinExistence type="predicted"/>
<dbReference type="AlphaFoldDB" id="A0A1B1S6L0"/>
<organism evidence="4 5">
    <name type="scientific">Muribaculum intestinale</name>
    <dbReference type="NCBI Taxonomy" id="1796646"/>
    <lineage>
        <taxon>Bacteria</taxon>
        <taxon>Pseudomonadati</taxon>
        <taxon>Bacteroidota</taxon>
        <taxon>Bacteroidia</taxon>
        <taxon>Bacteroidales</taxon>
        <taxon>Muribaculaceae</taxon>
        <taxon>Muribaculum</taxon>
    </lineage>
</organism>
<feature type="transmembrane region" description="Helical" evidence="2">
    <location>
        <begin position="306"/>
        <end position="328"/>
    </location>
</feature>
<evidence type="ECO:0000259" key="3">
    <source>
        <dbReference type="Pfam" id="PF19904"/>
    </source>
</evidence>
<reference evidence="5" key="1">
    <citation type="submission" date="2016-04" db="EMBL/GenBank/DDBJ databases">
        <title>Complete Genome Sequences of Twelve Strains of a Stable Defined Moderately Diverse Mouse Microbiota 2 (sDMDMm2).</title>
        <authorList>
            <person name="Uchimura Y."/>
            <person name="Wyss M."/>
            <person name="Brugiroux S."/>
            <person name="Limenitakis J.P."/>
            <person name="Stecher B."/>
            <person name="McCoy K.D."/>
            <person name="Macpherson A.J."/>
        </authorList>
    </citation>
    <scope>NUCLEOTIDE SEQUENCE [LARGE SCALE GENOMIC DNA]</scope>
    <source>
        <strain evidence="5">YL27</strain>
    </source>
</reference>
<sequence>MSDKLRGLLNEIDSSFKYREDMIDARARNIAELRDSIRASSDYDERIRLYGRLIDEGRHFQIDSMLMYYSEAKEDALAHGDIENVRKYEIGSMELMPLKIRMHEAIVAIDTTDVSALSKSNRIAFYKSARQVYIYFTTIYSHWDVNMELLERVGEFSRLLVSELAEEDDGYFLYKATADIADNNLSLSIATLRDYLSGIDASHPNFIDATGMLALAYFRRERYDDWAYCIALTALVENQRGYIDGEALKQLGRWVYESGDASRAYAYIVIAEENEVRSGAVVRSVHVSDAMPFISNAYRESERNSTVLLCIIIGCMIVILILVGVLFYRRARERAELADAKDELARANATKEVYLGRFLSLCYIYMDKMQDVCKVVSRKLAAGQTEELYHMMRTGKLEDEQKELFYREFDEAFINIYPTFIRDVNALMKDGFKLGDENAGHLTPELRILAFMRLGLDDSSKIARFLNLSVNTVYTYRNRMKNRASDRDNFEIMVMEIGRL</sequence>
<protein>
    <recommendedName>
        <fullName evidence="3">DUF6377 domain-containing protein</fullName>
    </recommendedName>
</protein>
<dbReference type="STRING" id="1796646.A4V02_00865"/>
<evidence type="ECO:0000313" key="5">
    <source>
        <dbReference type="Proteomes" id="UP000186351"/>
    </source>
</evidence>
<dbReference type="OrthoDB" id="1044679at2"/>
<keyword evidence="2" id="KW-0472">Membrane</keyword>
<dbReference type="Proteomes" id="UP000186351">
    <property type="component" value="Chromosome"/>
</dbReference>
<gene>
    <name evidence="4" type="ORF">A4V02_00865</name>
</gene>
<keyword evidence="5" id="KW-1185">Reference proteome</keyword>
<evidence type="ECO:0000256" key="2">
    <source>
        <dbReference type="SAM" id="Phobius"/>
    </source>
</evidence>
<evidence type="ECO:0000313" key="4">
    <source>
        <dbReference type="EMBL" id="ANU62436.1"/>
    </source>
</evidence>
<feature type="coiled-coil region" evidence="1">
    <location>
        <begin position="330"/>
        <end position="357"/>
    </location>
</feature>
<dbReference type="KEGG" id="pary:A4V02_00865"/>
<dbReference type="EMBL" id="CP015402">
    <property type="protein sequence ID" value="ANU62436.1"/>
    <property type="molecule type" value="Genomic_DNA"/>
</dbReference>